<reference evidence="2 3" key="1">
    <citation type="journal article" date="2019" name="G3 (Bethesda)">
        <title>Sequencing of a Wild Apple (Malus baccata) Genome Unravels the Differences Between Cultivated and Wild Apple Species Regarding Disease Resistance and Cold Tolerance.</title>
        <authorList>
            <person name="Chen X."/>
        </authorList>
    </citation>
    <scope>NUCLEOTIDE SEQUENCE [LARGE SCALE GENOMIC DNA]</scope>
    <source>
        <strain evidence="3">cv. Shandingzi</strain>
        <tissue evidence="2">Leaves</tissue>
    </source>
</reference>
<comment type="caution">
    <text evidence="2">The sequence shown here is derived from an EMBL/GenBank/DDBJ whole genome shotgun (WGS) entry which is preliminary data.</text>
</comment>
<proteinExistence type="predicted"/>
<name>A0A540MJB3_MALBA</name>
<accession>A0A540MJB3</accession>
<feature type="region of interest" description="Disordered" evidence="1">
    <location>
        <begin position="45"/>
        <end position="85"/>
    </location>
</feature>
<feature type="compositionally biased region" description="Basic and acidic residues" evidence="1">
    <location>
        <begin position="73"/>
        <end position="85"/>
    </location>
</feature>
<protein>
    <submittedName>
        <fullName evidence="2">Uncharacterized protein</fullName>
    </submittedName>
</protein>
<dbReference type="EMBL" id="VIEB01000246">
    <property type="protein sequence ID" value="TQD98861.1"/>
    <property type="molecule type" value="Genomic_DNA"/>
</dbReference>
<evidence type="ECO:0000313" key="2">
    <source>
        <dbReference type="EMBL" id="TQD98861.1"/>
    </source>
</evidence>
<evidence type="ECO:0000256" key="1">
    <source>
        <dbReference type="SAM" id="MobiDB-lite"/>
    </source>
</evidence>
<evidence type="ECO:0000313" key="3">
    <source>
        <dbReference type="Proteomes" id="UP000315295"/>
    </source>
</evidence>
<organism evidence="2 3">
    <name type="scientific">Malus baccata</name>
    <name type="common">Siberian crab apple</name>
    <name type="synonym">Pyrus baccata</name>
    <dbReference type="NCBI Taxonomy" id="106549"/>
    <lineage>
        <taxon>Eukaryota</taxon>
        <taxon>Viridiplantae</taxon>
        <taxon>Streptophyta</taxon>
        <taxon>Embryophyta</taxon>
        <taxon>Tracheophyta</taxon>
        <taxon>Spermatophyta</taxon>
        <taxon>Magnoliopsida</taxon>
        <taxon>eudicotyledons</taxon>
        <taxon>Gunneridae</taxon>
        <taxon>Pentapetalae</taxon>
        <taxon>rosids</taxon>
        <taxon>fabids</taxon>
        <taxon>Rosales</taxon>
        <taxon>Rosaceae</taxon>
        <taxon>Amygdaloideae</taxon>
        <taxon>Maleae</taxon>
        <taxon>Malus</taxon>
    </lineage>
</organism>
<gene>
    <name evidence="2" type="ORF">C1H46_015504</name>
</gene>
<sequence>MCEPEQNNEINGYASVAEMAEITGGNSIDVHADLAGFYRPANLEKDGNAKQQVKTAMRDRKKPRFQNTQKVRMAREKRNREEVELKGPSMMDAWARRETSSIRYDGIEPHRQRMINAWQS</sequence>
<dbReference type="Proteomes" id="UP000315295">
    <property type="component" value="Unassembled WGS sequence"/>
</dbReference>
<keyword evidence="3" id="KW-1185">Reference proteome</keyword>
<dbReference type="AlphaFoldDB" id="A0A540MJB3"/>